<accession>H6L7D6</accession>
<organism evidence="5 6">
    <name type="scientific">Saprospira grandis (strain Lewin)</name>
    <dbReference type="NCBI Taxonomy" id="984262"/>
    <lineage>
        <taxon>Bacteria</taxon>
        <taxon>Pseudomonadati</taxon>
        <taxon>Bacteroidota</taxon>
        <taxon>Saprospiria</taxon>
        <taxon>Saprospirales</taxon>
        <taxon>Saprospiraceae</taxon>
        <taxon>Saprospira</taxon>
    </lineage>
</organism>
<evidence type="ECO:0000313" key="6">
    <source>
        <dbReference type="Proteomes" id="UP000007519"/>
    </source>
</evidence>
<reference evidence="5 6" key="1">
    <citation type="journal article" date="2012" name="Stand. Genomic Sci.">
        <title>Complete genome sequencing and analysis of Saprospira grandis str. Lewin, a predatory marine bacterium.</title>
        <authorList>
            <person name="Saw J.H."/>
            <person name="Yuryev A."/>
            <person name="Kanbe M."/>
            <person name="Hou S."/>
            <person name="Young A.G."/>
            <person name="Aizawa S."/>
            <person name="Alam M."/>
        </authorList>
    </citation>
    <scope>NUCLEOTIDE SEQUENCE [LARGE SCALE GENOMIC DNA]</scope>
    <source>
        <strain evidence="5 6">Lewin</strain>
    </source>
</reference>
<keyword evidence="6" id="KW-1185">Reference proteome</keyword>
<evidence type="ECO:0000256" key="1">
    <source>
        <dbReference type="ARBA" id="ARBA00011888"/>
    </source>
</evidence>
<dbReference type="RefSeq" id="WP_015694390.1">
    <property type="nucleotide sequence ID" value="NC_016940.1"/>
</dbReference>
<dbReference type="OrthoDB" id="9772602at2"/>
<dbReference type="CDD" id="cd00436">
    <property type="entry name" value="UP_TbUP-like"/>
    <property type="match status" value="1"/>
</dbReference>
<dbReference type="PANTHER" id="PTHR43691:SF11">
    <property type="entry name" value="FI09636P-RELATED"/>
    <property type="match status" value="1"/>
</dbReference>
<proteinExistence type="predicted"/>
<dbReference type="GO" id="GO:0005829">
    <property type="term" value="C:cytosol"/>
    <property type="evidence" value="ECO:0007669"/>
    <property type="project" value="TreeGrafter"/>
</dbReference>
<evidence type="ECO:0000256" key="3">
    <source>
        <dbReference type="ARBA" id="ARBA00048447"/>
    </source>
</evidence>
<dbReference type="GO" id="GO:0004731">
    <property type="term" value="F:purine-nucleoside phosphorylase activity"/>
    <property type="evidence" value="ECO:0007669"/>
    <property type="project" value="TreeGrafter"/>
</dbReference>
<dbReference type="HOGENOM" id="CLU_075954_0_0_10"/>
<comment type="catalytic activity">
    <reaction evidence="3">
        <text>uridine + phosphate = alpha-D-ribose 1-phosphate + uracil</text>
        <dbReference type="Rhea" id="RHEA:24388"/>
        <dbReference type="ChEBI" id="CHEBI:16704"/>
        <dbReference type="ChEBI" id="CHEBI:17568"/>
        <dbReference type="ChEBI" id="CHEBI:43474"/>
        <dbReference type="ChEBI" id="CHEBI:57720"/>
        <dbReference type="EC" id="2.4.2.3"/>
    </reaction>
</comment>
<dbReference type="EC" id="2.4.2.3" evidence="1"/>
<keyword evidence="5" id="KW-0328">Glycosyltransferase</keyword>
<dbReference type="Gene3D" id="3.40.50.1580">
    <property type="entry name" value="Nucleoside phosphorylase domain"/>
    <property type="match status" value="1"/>
</dbReference>
<feature type="domain" description="Nucleoside phosphorylase" evidence="4">
    <location>
        <begin position="30"/>
        <end position="267"/>
    </location>
</feature>
<dbReference type="AlphaFoldDB" id="H6L7D6"/>
<dbReference type="EMBL" id="CP002831">
    <property type="protein sequence ID" value="AFC26808.1"/>
    <property type="molecule type" value="Genomic_DNA"/>
</dbReference>
<dbReference type="STRING" id="984262.SGRA_4093"/>
<keyword evidence="5" id="KW-0808">Transferase</keyword>
<dbReference type="PANTHER" id="PTHR43691">
    <property type="entry name" value="URIDINE PHOSPHORYLASE"/>
    <property type="match status" value="1"/>
</dbReference>
<gene>
    <name evidence="5" type="primary">udp</name>
    <name evidence="5" type="ordered locus">SGRA_4093</name>
</gene>
<dbReference type="eggNOG" id="COG2820">
    <property type="taxonomic scope" value="Bacteria"/>
</dbReference>
<dbReference type="KEGG" id="sgn:SGRA_4093"/>
<name>H6L7D6_SAPGL</name>
<dbReference type="SUPFAM" id="SSF53167">
    <property type="entry name" value="Purine and uridine phosphorylases"/>
    <property type="match status" value="1"/>
</dbReference>
<dbReference type="InterPro" id="IPR000845">
    <property type="entry name" value="Nucleoside_phosphorylase_d"/>
</dbReference>
<dbReference type="InterPro" id="IPR035994">
    <property type="entry name" value="Nucleoside_phosphorylase_sf"/>
</dbReference>
<dbReference type="Proteomes" id="UP000007519">
    <property type="component" value="Chromosome"/>
</dbReference>
<protein>
    <recommendedName>
        <fullName evidence="2">Uridine phosphorylase</fullName>
        <ecNumber evidence="1">2.4.2.3</ecNumber>
    </recommendedName>
</protein>
<dbReference type="GO" id="GO:0004850">
    <property type="term" value="F:uridine phosphorylase activity"/>
    <property type="evidence" value="ECO:0007669"/>
    <property type="project" value="UniProtKB-EC"/>
</dbReference>
<evidence type="ECO:0000259" key="4">
    <source>
        <dbReference type="Pfam" id="PF01048"/>
    </source>
</evidence>
<dbReference type="Pfam" id="PF01048">
    <property type="entry name" value="PNP_UDP_1"/>
    <property type="match status" value="1"/>
</dbReference>
<evidence type="ECO:0000313" key="5">
    <source>
        <dbReference type="EMBL" id="AFC26808.1"/>
    </source>
</evidence>
<sequence length="288" mass="31768">MSLAASELILNPDGSIYHLNMQPEQLADTVILVGDPERVSKISCYFDRIDTEIRKREFVIHTGEMGGKRITVMSTGMGTDNIDIVINELDALVNIDLKTRTLKKELRSLKLLRIGTSGSLREDIPVGSLLMSRYSIGLEGLLGFYERPMSEKENVLAQKAQALLAGLDFGIRPEAVSCGTALLEQFRPAGFLEGITLTATGFYAPQNRELRAKNRMPALLSKFRALEFDGYKASNLEMETAGIYGLATALGHQALSLNAILANREAGIFHDQPKQLVKELIEKSLELI</sequence>
<dbReference type="GO" id="GO:0006152">
    <property type="term" value="P:purine nucleoside catabolic process"/>
    <property type="evidence" value="ECO:0007669"/>
    <property type="project" value="TreeGrafter"/>
</dbReference>
<evidence type="ECO:0000256" key="2">
    <source>
        <dbReference type="ARBA" id="ARBA00021980"/>
    </source>
</evidence>